<evidence type="ECO:0000313" key="2">
    <source>
        <dbReference type="Proteomes" id="UP000070394"/>
    </source>
</evidence>
<dbReference type="InterPro" id="IPR025374">
    <property type="entry name" value="DUF4364"/>
</dbReference>
<reference evidence="2" key="1">
    <citation type="submission" date="2016-01" db="EMBL/GenBank/DDBJ databases">
        <authorList>
            <person name="Mitreva M."/>
            <person name="Pepin K.H."/>
            <person name="Mihindukulasuriya K.A."/>
            <person name="Fulton R."/>
            <person name="Fronick C."/>
            <person name="O'Laughlin M."/>
            <person name="Miner T."/>
            <person name="Herter B."/>
            <person name="Rosa B.A."/>
            <person name="Cordes M."/>
            <person name="Tomlinson C."/>
            <person name="Wollam A."/>
            <person name="Palsikar V.B."/>
            <person name="Mardis E.R."/>
            <person name="Wilson R.K."/>
        </authorList>
    </citation>
    <scope>NUCLEOTIDE SEQUENCE [LARGE SCALE GENOMIC DNA]</scope>
    <source>
        <strain evidence="2">DNF00896</strain>
    </source>
</reference>
<accession>A0A133ZLP3</accession>
<sequence>MMLSEPMTLYKLMILYMLKQVKFPLTNSNISDFFVSKEYTTYFIVQQALTELLEANLISVENINNTSRYEMTKEGEEALSFFGNQISPAIITDINEFIQENKFRMRNEVSTTAEYYKLPGNDLIVHCEVLEGKTPLINIEINSPDEEQATIMTNNWRSCSQDIYQYIMKKLLGGIE</sequence>
<name>A0A133ZLP3_9FIRM</name>
<dbReference type="Proteomes" id="UP000070394">
    <property type="component" value="Unassembled WGS sequence"/>
</dbReference>
<keyword evidence="2" id="KW-1185">Reference proteome</keyword>
<gene>
    <name evidence="1" type="ORF">HMPREF1866_01850</name>
</gene>
<dbReference type="Pfam" id="PF14277">
    <property type="entry name" value="DUF4364"/>
    <property type="match status" value="1"/>
</dbReference>
<evidence type="ECO:0000313" key="1">
    <source>
        <dbReference type="EMBL" id="KXB56342.1"/>
    </source>
</evidence>
<evidence type="ECO:0008006" key="3">
    <source>
        <dbReference type="Google" id="ProtNLM"/>
    </source>
</evidence>
<dbReference type="PATRIC" id="fig|467210.3.peg.1831"/>
<dbReference type="STRING" id="467210.HMPREF1866_01850"/>
<organism evidence="1 2">
    <name type="scientific">Lachnoanaerobaculum saburreum</name>
    <dbReference type="NCBI Taxonomy" id="467210"/>
    <lineage>
        <taxon>Bacteria</taxon>
        <taxon>Bacillati</taxon>
        <taxon>Bacillota</taxon>
        <taxon>Clostridia</taxon>
        <taxon>Lachnospirales</taxon>
        <taxon>Lachnospiraceae</taxon>
        <taxon>Lachnoanaerobaculum</taxon>
    </lineage>
</organism>
<proteinExistence type="predicted"/>
<dbReference type="AlphaFoldDB" id="A0A133ZLP3"/>
<comment type="caution">
    <text evidence="1">The sequence shown here is derived from an EMBL/GenBank/DDBJ whole genome shotgun (WGS) entry which is preliminary data.</text>
</comment>
<protein>
    <recommendedName>
        <fullName evidence="3">DUF4364 domain-containing protein</fullName>
    </recommendedName>
</protein>
<dbReference type="EMBL" id="LSDA01000102">
    <property type="protein sequence ID" value="KXB56342.1"/>
    <property type="molecule type" value="Genomic_DNA"/>
</dbReference>